<dbReference type="GO" id="GO:0043124">
    <property type="term" value="P:negative regulation of canonical NF-kappaB signal transduction"/>
    <property type="evidence" value="ECO:0007669"/>
    <property type="project" value="InterPro"/>
</dbReference>
<protein>
    <recommendedName>
        <fullName evidence="9">NF-kappa-B inhibitor-like protein 1</fullName>
    </recommendedName>
</protein>
<evidence type="ECO:0000313" key="8">
    <source>
        <dbReference type="Proteomes" id="UP001187682"/>
    </source>
</evidence>
<keyword evidence="8" id="KW-1185">Reference proteome</keyword>
<evidence type="ECO:0000256" key="4">
    <source>
        <dbReference type="ARBA" id="ARBA00023043"/>
    </source>
</evidence>
<dbReference type="PANTHER" id="PTHR15263:SF1">
    <property type="entry name" value="NF-KAPPA-B INHIBITOR-LIKE PROTEIN 1"/>
    <property type="match status" value="1"/>
</dbReference>
<evidence type="ECO:0000313" key="7">
    <source>
        <dbReference type="EMBL" id="SPO01065.1"/>
    </source>
</evidence>
<evidence type="ECO:0000256" key="6">
    <source>
        <dbReference type="SAM" id="MobiDB-lite"/>
    </source>
</evidence>
<gene>
    <name evidence="7" type="ORF">DNG_03812</name>
</gene>
<keyword evidence="3" id="KW-0677">Repeat</keyword>
<evidence type="ECO:0000256" key="3">
    <source>
        <dbReference type="ARBA" id="ARBA00022737"/>
    </source>
</evidence>
<comment type="caution">
    <text evidence="7">The sequence shown here is derived from an EMBL/GenBank/DDBJ whole genome shotgun (WGS) entry which is preliminary data.</text>
</comment>
<dbReference type="Proteomes" id="UP001187682">
    <property type="component" value="Unassembled WGS sequence"/>
</dbReference>
<evidence type="ECO:0008006" key="9">
    <source>
        <dbReference type="Google" id="ProtNLM"/>
    </source>
</evidence>
<dbReference type="AlphaFoldDB" id="A0AAE8STX8"/>
<feature type="region of interest" description="Disordered" evidence="6">
    <location>
        <begin position="1"/>
        <end position="133"/>
    </location>
</feature>
<comment type="subcellular location">
    <subcellularLocation>
        <location evidence="1">Nucleus</location>
    </subcellularLocation>
</comment>
<keyword evidence="4" id="KW-0040">ANK repeat</keyword>
<feature type="compositionally biased region" description="Basic residues" evidence="6">
    <location>
        <begin position="57"/>
        <end position="78"/>
    </location>
</feature>
<evidence type="ECO:0000256" key="2">
    <source>
        <dbReference type="ARBA" id="ARBA00022553"/>
    </source>
</evidence>
<sequence>MERDGSPRRRHILASINREPPKEIPHPSKRTPSPAPAPGPRDPEVKTSEGAEGGSSHPHKHRRRLRLKDPKRHRSSRNRSREGEGRSRRHRSRGDEGAPRRRRRRSRSPTPPNPHEPPPLSAEEAFRESLFDAMADDEGAAYWEGVYGQPMHVYPTERVGPQGELEKMTDEEYAAYVRRKMWEKTNQGLIEERKKREEEREAARRREKERSRIEKEIRRTLYAGEERRKKRGATARWEQYLGRWTDWDGSVQGIPWPVESGERADVSEDAVKTFFFDGLRREGVGEEEFAKGLRDERVRWHPDKIQQRLGGEVEPGVMMAVTAIFQTVDKLWSDTRRKGN</sequence>
<feature type="region of interest" description="Disordered" evidence="6">
    <location>
        <begin position="192"/>
        <end position="211"/>
    </location>
</feature>
<name>A0AAE8STX8_9PEZI</name>
<dbReference type="PANTHER" id="PTHR15263">
    <property type="entry name" value="I-KAPPA-B-LIKE PROTEIN IKBL"/>
    <property type="match status" value="1"/>
</dbReference>
<proteinExistence type="predicted"/>
<keyword evidence="5" id="KW-0539">Nucleus</keyword>
<organism evidence="7 8">
    <name type="scientific">Cephalotrichum gorgonifer</name>
    <dbReference type="NCBI Taxonomy" id="2041049"/>
    <lineage>
        <taxon>Eukaryota</taxon>
        <taxon>Fungi</taxon>
        <taxon>Dikarya</taxon>
        <taxon>Ascomycota</taxon>
        <taxon>Pezizomycotina</taxon>
        <taxon>Sordariomycetes</taxon>
        <taxon>Hypocreomycetidae</taxon>
        <taxon>Microascales</taxon>
        <taxon>Microascaceae</taxon>
        <taxon>Cephalotrichum</taxon>
    </lineage>
</organism>
<dbReference type="GO" id="GO:0005634">
    <property type="term" value="C:nucleus"/>
    <property type="evidence" value="ECO:0007669"/>
    <property type="project" value="UniProtKB-SubCell"/>
</dbReference>
<feature type="compositionally biased region" description="Pro residues" evidence="6">
    <location>
        <begin position="109"/>
        <end position="120"/>
    </location>
</feature>
<evidence type="ECO:0000256" key="1">
    <source>
        <dbReference type="ARBA" id="ARBA00004123"/>
    </source>
</evidence>
<accession>A0AAE8STX8</accession>
<dbReference type="EMBL" id="ONZQ02000004">
    <property type="protein sequence ID" value="SPO01065.1"/>
    <property type="molecule type" value="Genomic_DNA"/>
</dbReference>
<keyword evidence="2" id="KW-0597">Phosphoprotein</keyword>
<dbReference type="InterPro" id="IPR038753">
    <property type="entry name" value="NFKBIL1"/>
</dbReference>
<reference evidence="7" key="1">
    <citation type="submission" date="2018-03" db="EMBL/GenBank/DDBJ databases">
        <authorList>
            <person name="Guldener U."/>
        </authorList>
    </citation>
    <scope>NUCLEOTIDE SEQUENCE</scope>
</reference>
<evidence type="ECO:0000256" key="5">
    <source>
        <dbReference type="ARBA" id="ARBA00023242"/>
    </source>
</evidence>